<gene>
    <name evidence="3" type="ORF">HUT08_25745</name>
</gene>
<keyword evidence="4" id="KW-1185">Reference proteome</keyword>
<evidence type="ECO:0000313" key="3">
    <source>
        <dbReference type="EMBL" id="QKW54772.1"/>
    </source>
</evidence>
<dbReference type="AlphaFoldDB" id="A0A7H8NK02"/>
<proteinExistence type="predicted"/>
<organism evidence="3 4">
    <name type="scientific">Streptomyces buecherae</name>
    <dbReference type="NCBI Taxonomy" id="2763006"/>
    <lineage>
        <taxon>Bacteria</taxon>
        <taxon>Bacillati</taxon>
        <taxon>Actinomycetota</taxon>
        <taxon>Actinomycetes</taxon>
        <taxon>Kitasatosporales</taxon>
        <taxon>Streptomycetaceae</taxon>
        <taxon>Streptomyces</taxon>
    </lineage>
</organism>
<feature type="compositionally biased region" description="Low complexity" evidence="1">
    <location>
        <begin position="656"/>
        <end position="671"/>
    </location>
</feature>
<feature type="compositionally biased region" description="Basic and acidic residues" evidence="1">
    <location>
        <begin position="346"/>
        <end position="362"/>
    </location>
</feature>
<evidence type="ECO:0000259" key="2">
    <source>
        <dbReference type="Pfam" id="PF13454"/>
    </source>
</evidence>
<dbReference type="Pfam" id="PF13454">
    <property type="entry name" value="NAD_binding_9"/>
    <property type="match status" value="1"/>
</dbReference>
<accession>A0A7H8NK02</accession>
<sequence length="671" mass="70649">MAGPLAPGPSLYEWARALGARNAAPSGGVPPQPGARRAYEAPARATQQPSGAPSEAPTRAPRTAASDAYGLPGPGDPPCDAATLAEAAALGPDTYPTRALYGSYLAWAFGRIVAGAPARVTVRVHAGRAVALDEGAAGTQTVTLEDGGRLEGLDAVVLAQGHLPVEPSPAQARLADFAAGHGLVYVPPANPADADLSGIAPGDTVLLRGLGLNFFDHMALLTQGRGGRYERRAGRLVYLPSGREPRLYAGSRRGMPYHARGENEKGVEGRHEPFLLTPELIAKLRAQAAGTPGLAFREALWPLVAREVETVYYCAVLTARGEAERVATFRERYLAHAADGAATEYDTARPDAADTTHPDAARDASATASHPAGPSDPASAHPPISAADAELLTAFDIPTAEWWDWSVIEQPYAEREFSGPDDFRDWLLDQLRSDLEAARAGNVSGPLKAALDVLRDLRNELRLAVDHGGLSGDSYRADLDRWYTPLNAYLSIGPPARRIEELLALIEAGTLRVAGPALRVVADPEAGAFVAESPAVPGSRVSARVLIEARLPEIDLRRTADPLLRHLLATGQCAPYRLPATDGTAYETGGLAVTERPYRLLDAHGVPHPRRFAYGVPTEAVHWVTAAGIRPGVGSVILSDSDAIARAVLGDDPTRAPDAPAPALAATAADR</sequence>
<evidence type="ECO:0000256" key="1">
    <source>
        <dbReference type="SAM" id="MobiDB-lite"/>
    </source>
</evidence>
<feature type="region of interest" description="Disordered" evidence="1">
    <location>
        <begin position="345"/>
        <end position="383"/>
    </location>
</feature>
<protein>
    <submittedName>
        <fullName evidence="3">FAD/NAD(P)-binding protein</fullName>
    </submittedName>
</protein>
<reference evidence="3 4" key="1">
    <citation type="submission" date="2020-06" db="EMBL/GenBank/DDBJ databases">
        <title>Genome mining for natural products.</title>
        <authorList>
            <person name="Zhang B."/>
            <person name="Shi J."/>
            <person name="Ge H."/>
        </authorList>
    </citation>
    <scope>NUCLEOTIDE SEQUENCE [LARGE SCALE GENOMIC DNA]</scope>
    <source>
        <strain evidence="3 4">NA00687</strain>
    </source>
</reference>
<feature type="domain" description="FAD-dependent urate hydroxylase HpyO/Asp monooxygenase CreE-like FAD/NAD(P)-binding" evidence="2">
    <location>
        <begin position="86"/>
        <end position="162"/>
    </location>
</feature>
<feature type="region of interest" description="Disordered" evidence="1">
    <location>
        <begin position="651"/>
        <end position="671"/>
    </location>
</feature>
<evidence type="ECO:0000313" key="4">
    <source>
        <dbReference type="Proteomes" id="UP000509303"/>
    </source>
</evidence>
<dbReference type="PANTHER" id="PTHR40254:SF1">
    <property type="entry name" value="BLR0577 PROTEIN"/>
    <property type="match status" value="1"/>
</dbReference>
<dbReference type="EMBL" id="CP054929">
    <property type="protein sequence ID" value="QKW54772.1"/>
    <property type="molecule type" value="Genomic_DNA"/>
</dbReference>
<dbReference type="PANTHER" id="PTHR40254">
    <property type="entry name" value="BLR0577 PROTEIN"/>
    <property type="match status" value="1"/>
</dbReference>
<feature type="region of interest" description="Disordered" evidence="1">
    <location>
        <begin position="22"/>
        <end position="77"/>
    </location>
</feature>
<dbReference type="InterPro" id="IPR052189">
    <property type="entry name" value="L-asp_N-monooxygenase_NS-form"/>
</dbReference>
<dbReference type="InterPro" id="IPR038732">
    <property type="entry name" value="HpyO/CreE_NAD-binding"/>
</dbReference>
<dbReference type="Proteomes" id="UP000509303">
    <property type="component" value="Chromosome"/>
</dbReference>
<name>A0A7H8NK02_9ACTN</name>